<dbReference type="NCBIfam" id="TIGR00587">
    <property type="entry name" value="nfo"/>
    <property type="match status" value="1"/>
</dbReference>
<dbReference type="RefSeq" id="XP_009020821.1">
    <property type="nucleotide sequence ID" value="XM_009022573.1"/>
</dbReference>
<dbReference type="GO" id="GO:0006281">
    <property type="term" value="P:DNA repair"/>
    <property type="evidence" value="ECO:0007669"/>
    <property type="project" value="InterPro"/>
</dbReference>
<gene>
    <name evidence="3" type="primary">20194468</name>
    <name evidence="2" type="ORF">HELRODRAFT_100762</name>
</gene>
<organism evidence="3 4">
    <name type="scientific">Helobdella robusta</name>
    <name type="common">Californian leech</name>
    <dbReference type="NCBI Taxonomy" id="6412"/>
    <lineage>
        <taxon>Eukaryota</taxon>
        <taxon>Metazoa</taxon>
        <taxon>Spiralia</taxon>
        <taxon>Lophotrochozoa</taxon>
        <taxon>Annelida</taxon>
        <taxon>Clitellata</taxon>
        <taxon>Hirudinea</taxon>
        <taxon>Rhynchobdellida</taxon>
        <taxon>Glossiphoniidae</taxon>
        <taxon>Helobdella</taxon>
    </lineage>
</organism>
<dbReference type="OMA" id="QEDEHAS"/>
<dbReference type="EMBL" id="KB096830">
    <property type="protein sequence ID" value="ESO01109.1"/>
    <property type="molecule type" value="Genomic_DNA"/>
</dbReference>
<dbReference type="STRING" id="6412.T1ED16"/>
<keyword evidence="4" id="KW-1185">Reference proteome</keyword>
<dbReference type="GeneID" id="20194468"/>
<reference evidence="2 4" key="2">
    <citation type="journal article" date="2013" name="Nature">
        <title>Insights into bilaterian evolution from three spiralian genomes.</title>
        <authorList>
            <person name="Simakov O."/>
            <person name="Marletaz F."/>
            <person name="Cho S.J."/>
            <person name="Edsinger-Gonzales E."/>
            <person name="Havlak P."/>
            <person name="Hellsten U."/>
            <person name="Kuo D.H."/>
            <person name="Larsson T."/>
            <person name="Lv J."/>
            <person name="Arendt D."/>
            <person name="Savage R."/>
            <person name="Osoegawa K."/>
            <person name="de Jong P."/>
            <person name="Grimwood J."/>
            <person name="Chapman J.A."/>
            <person name="Shapiro H."/>
            <person name="Aerts A."/>
            <person name="Otillar R.P."/>
            <person name="Terry A.Y."/>
            <person name="Boore J.L."/>
            <person name="Grigoriev I.V."/>
            <person name="Lindberg D.R."/>
            <person name="Seaver E.C."/>
            <person name="Weisblat D.A."/>
            <person name="Putnam N.H."/>
            <person name="Rokhsar D.S."/>
        </authorList>
    </citation>
    <scope>NUCLEOTIDE SEQUENCE</scope>
</reference>
<feature type="domain" description="Xylose isomerase-like TIM barrel" evidence="1">
    <location>
        <begin position="2"/>
        <end position="171"/>
    </location>
</feature>
<evidence type="ECO:0000313" key="4">
    <source>
        <dbReference type="Proteomes" id="UP000015101"/>
    </source>
</evidence>
<evidence type="ECO:0000259" key="1">
    <source>
        <dbReference type="Pfam" id="PF01261"/>
    </source>
</evidence>
<dbReference type="Pfam" id="PF01261">
    <property type="entry name" value="AP_endonuc_2"/>
    <property type="match status" value="1"/>
</dbReference>
<reference evidence="4" key="1">
    <citation type="submission" date="2012-12" db="EMBL/GenBank/DDBJ databases">
        <authorList>
            <person name="Hellsten U."/>
            <person name="Grimwood J."/>
            <person name="Chapman J.A."/>
            <person name="Shapiro H."/>
            <person name="Aerts A."/>
            <person name="Otillar R.P."/>
            <person name="Terry A.Y."/>
            <person name="Boore J.L."/>
            <person name="Simakov O."/>
            <person name="Marletaz F."/>
            <person name="Cho S.-J."/>
            <person name="Edsinger-Gonzales E."/>
            <person name="Havlak P."/>
            <person name="Kuo D.-H."/>
            <person name="Larsson T."/>
            <person name="Lv J."/>
            <person name="Arendt D."/>
            <person name="Savage R."/>
            <person name="Osoegawa K."/>
            <person name="de Jong P."/>
            <person name="Lindberg D.R."/>
            <person name="Seaver E.C."/>
            <person name="Weisblat D.A."/>
            <person name="Putnam N.H."/>
            <person name="Grigoriev I.V."/>
            <person name="Rokhsar D.S."/>
        </authorList>
    </citation>
    <scope>NUCLEOTIDE SEQUENCE</scope>
</reference>
<dbReference type="eggNOG" id="KOG3997">
    <property type="taxonomic scope" value="Eukaryota"/>
</dbReference>
<evidence type="ECO:0000313" key="3">
    <source>
        <dbReference type="EnsemblMetazoa" id="HelroP100762"/>
    </source>
</evidence>
<dbReference type="PROSITE" id="PS51432">
    <property type="entry name" value="AP_NUCLEASE_F2_4"/>
    <property type="match status" value="1"/>
</dbReference>
<dbReference type="AlphaFoldDB" id="T1ED16"/>
<dbReference type="Gene3D" id="3.20.20.150">
    <property type="entry name" value="Divalent-metal-dependent TIM barrel enzymes"/>
    <property type="match status" value="1"/>
</dbReference>
<dbReference type="PANTHER" id="PTHR21445:SF0">
    <property type="entry name" value="APURINIC-APYRIMIDINIC ENDONUCLEASE"/>
    <property type="match status" value="1"/>
</dbReference>
<dbReference type="SMART" id="SM00518">
    <property type="entry name" value="AP2Ec"/>
    <property type="match status" value="1"/>
</dbReference>
<dbReference type="HOGENOM" id="CLU_025885_0_4_1"/>
<dbReference type="OrthoDB" id="7663182at2759"/>
<dbReference type="PANTHER" id="PTHR21445">
    <property type="entry name" value="ENDONUCLEASE IV ENDODEOXYRIBONUCLEASE IV"/>
    <property type="match status" value="1"/>
</dbReference>
<protein>
    <recommendedName>
        <fullName evidence="1">Xylose isomerase-like TIM barrel domain-containing protein</fullName>
    </recommendedName>
</protein>
<reference evidence="3" key="3">
    <citation type="submission" date="2015-06" db="UniProtKB">
        <authorList>
            <consortium name="EnsemblMetazoa"/>
        </authorList>
    </citation>
    <scope>IDENTIFICATION</scope>
</reference>
<name>T1ED16_HELRO</name>
<dbReference type="SUPFAM" id="SSF51658">
    <property type="entry name" value="Xylose isomerase-like"/>
    <property type="match status" value="1"/>
</dbReference>
<dbReference type="CTD" id="20194468"/>
<dbReference type="GO" id="GO:0003677">
    <property type="term" value="F:DNA binding"/>
    <property type="evidence" value="ECO:0007669"/>
    <property type="project" value="InterPro"/>
</dbReference>
<dbReference type="KEGG" id="hro:HELRODRAFT_100762"/>
<dbReference type="InterPro" id="IPR013022">
    <property type="entry name" value="Xyl_isomerase-like_TIM-brl"/>
</dbReference>
<dbReference type="GO" id="GO:0008270">
    <property type="term" value="F:zinc ion binding"/>
    <property type="evidence" value="ECO:0007669"/>
    <property type="project" value="InterPro"/>
</dbReference>
<dbReference type="InParanoid" id="T1ED16"/>
<sequence>MNYCLQLHINNYCLHLNSYEDSDKSKIMKQLADHLNALHLKVPNVVTVIENSCGEEKMLIKDVEDLKNLQILIEDKSRIGFAIDTCHLFASGVDIRVEETYENFFERFEQEIGMDSLKVIFLNDSQAGVLGSQEDEHASIGDGNIGVDCFKRIVNDVRFKNIPFILETPIAEHSKNFDTVYGLITTG</sequence>
<dbReference type="InterPro" id="IPR036237">
    <property type="entry name" value="Xyl_isomerase-like_sf"/>
</dbReference>
<dbReference type="InterPro" id="IPR001719">
    <property type="entry name" value="AP_endonuc_2"/>
</dbReference>
<dbReference type="EMBL" id="AMQM01005155">
    <property type="status" value="NOT_ANNOTATED_CDS"/>
    <property type="molecule type" value="Genomic_DNA"/>
</dbReference>
<evidence type="ECO:0000313" key="2">
    <source>
        <dbReference type="EMBL" id="ESO01109.1"/>
    </source>
</evidence>
<dbReference type="EnsemblMetazoa" id="HelroT100762">
    <property type="protein sequence ID" value="HelroP100762"/>
    <property type="gene ID" value="HelroG100762"/>
</dbReference>
<proteinExistence type="predicted"/>
<accession>T1ED16</accession>
<dbReference type="Proteomes" id="UP000015101">
    <property type="component" value="Unassembled WGS sequence"/>
</dbReference>